<comment type="subcellular location">
    <subcellularLocation>
        <location evidence="1 13">Cytoplasm</location>
    </subcellularLocation>
</comment>
<dbReference type="GO" id="GO:0006310">
    <property type="term" value="P:DNA recombination"/>
    <property type="evidence" value="ECO:0007669"/>
    <property type="project" value="UniProtKB-UniRule"/>
</dbReference>
<evidence type="ECO:0000256" key="2">
    <source>
        <dbReference type="ARBA" id="ARBA00022490"/>
    </source>
</evidence>
<dbReference type="Pfam" id="PF03838">
    <property type="entry name" value="RecU"/>
    <property type="match status" value="1"/>
</dbReference>
<keyword evidence="8 13" id="KW-0460">Magnesium</keyword>
<dbReference type="GO" id="GO:0005737">
    <property type="term" value="C:cytoplasm"/>
    <property type="evidence" value="ECO:0007669"/>
    <property type="project" value="UniProtKB-SubCell"/>
</dbReference>
<accession>A0A2P6FER3</accession>
<keyword evidence="7 13" id="KW-0378">Hydrolase</keyword>
<feature type="binding site" evidence="13">
    <location>
        <position position="72"/>
    </location>
    <ligand>
        <name>Mg(2+)</name>
        <dbReference type="ChEBI" id="CHEBI:18420"/>
    </ligand>
</feature>
<dbReference type="EMBL" id="JTLV02000001">
    <property type="protein sequence ID" value="PQM31932.1"/>
    <property type="molecule type" value="Genomic_DNA"/>
</dbReference>
<dbReference type="GO" id="GO:0007059">
    <property type="term" value="P:chromosome segregation"/>
    <property type="evidence" value="ECO:0007669"/>
    <property type="project" value="UniProtKB-UniRule"/>
</dbReference>
<keyword evidence="6 13" id="KW-0227">DNA damage</keyword>
<evidence type="ECO:0000256" key="12">
    <source>
        <dbReference type="ARBA" id="ARBA00029523"/>
    </source>
</evidence>
<comment type="function">
    <text evidence="13">Endonuclease that resolves Holliday junction intermediates in genetic recombination. Cleaves mobile four-strand junctions by introducing symmetrical nicks in paired strands. Promotes annealing of linear ssDNA with homologous dsDNA. Required for DNA repair, homologous recombination and chromosome segregation.</text>
</comment>
<dbReference type="RefSeq" id="WP_040093838.1">
    <property type="nucleotide sequence ID" value="NZ_CP093047.1"/>
</dbReference>
<keyword evidence="5 13" id="KW-0255">Endonuclease</keyword>
<feature type="site" description="Transition state stabilizer" evidence="13">
    <location>
        <position position="74"/>
    </location>
</feature>
<comment type="catalytic activity">
    <reaction evidence="13">
        <text>Endonucleolytic cleavage at a junction such as a reciprocal single-stranded crossover between two homologous DNA duplexes (Holliday junction).</text>
        <dbReference type="EC" id="3.1.21.10"/>
    </reaction>
</comment>
<dbReference type="InterPro" id="IPR011856">
    <property type="entry name" value="tRNA_endonuc-like_dom_sf"/>
</dbReference>
<keyword evidence="4 13" id="KW-0479">Metal-binding</keyword>
<sequence>MHLPNNRGMFLESLLNYTIQKYFDHNIGLFFKRAVNIISLEKDQHIIIKGYFKEKTGCDYYSLYQGHYIEFEVKETNQQKFNLNNIKAHQLKQLALVKKHHGISFIIIYFHHYNRYFILSYQKLTEWIKLMPTKQIPVSFFEENGYELFPTLPNFLDFKPVLNQLINCT</sequence>
<keyword evidence="9 13" id="KW-0233">DNA recombination</keyword>
<dbReference type="EC" id="3.1.21.10" evidence="13"/>
<dbReference type="Proteomes" id="UP000031565">
    <property type="component" value="Unassembled WGS sequence"/>
</dbReference>
<dbReference type="CDD" id="cd22354">
    <property type="entry name" value="RecU-like"/>
    <property type="match status" value="1"/>
</dbReference>
<comment type="caution">
    <text evidence="14">The sequence shown here is derived from an EMBL/GenBank/DDBJ whole genome shotgun (WGS) entry which is preliminary data.</text>
</comment>
<dbReference type="AlphaFoldDB" id="A0A2P6FER3"/>
<dbReference type="SUPFAM" id="SSF52980">
    <property type="entry name" value="Restriction endonuclease-like"/>
    <property type="match status" value="1"/>
</dbReference>
<evidence type="ECO:0000313" key="15">
    <source>
        <dbReference type="Proteomes" id="UP000031565"/>
    </source>
</evidence>
<evidence type="ECO:0000256" key="7">
    <source>
        <dbReference type="ARBA" id="ARBA00022801"/>
    </source>
</evidence>
<keyword evidence="2 13" id="KW-0963">Cytoplasm</keyword>
<feature type="binding site" evidence="13">
    <location>
        <position position="59"/>
    </location>
    <ligand>
        <name>Mg(2+)</name>
        <dbReference type="ChEBI" id="CHEBI:18420"/>
    </ligand>
</feature>
<dbReference type="InterPro" id="IPR004612">
    <property type="entry name" value="Resolv_RecU"/>
</dbReference>
<dbReference type="Gene3D" id="3.40.1350.10">
    <property type="match status" value="1"/>
</dbReference>
<evidence type="ECO:0000256" key="10">
    <source>
        <dbReference type="ARBA" id="ARBA00023204"/>
    </source>
</evidence>
<dbReference type="GO" id="GO:0006281">
    <property type="term" value="P:DNA repair"/>
    <property type="evidence" value="ECO:0007669"/>
    <property type="project" value="UniProtKB-UniRule"/>
</dbReference>
<evidence type="ECO:0000256" key="3">
    <source>
        <dbReference type="ARBA" id="ARBA00022722"/>
    </source>
</evidence>
<dbReference type="OrthoDB" id="9783592at2"/>
<comment type="similarity">
    <text evidence="11 13">Belongs to the RecU family.</text>
</comment>
<reference evidence="14 15" key="1">
    <citation type="journal article" date="2015" name="MBio">
        <title>Genome sequence of the Drosophila melanogaster male-killing Spiroplasma strain MSRO endosymbiont.</title>
        <authorList>
            <person name="Paredes J.C."/>
            <person name="Herren J.K."/>
            <person name="Schupfer F."/>
            <person name="Marin R."/>
            <person name="Claverol S."/>
            <person name="Kuo C.H."/>
            <person name="Lemaitre B."/>
            <person name="Beven L."/>
        </authorList>
    </citation>
    <scope>NUCLEOTIDE SEQUENCE [LARGE SCALE GENOMIC DNA]</scope>
    <source>
        <strain evidence="14 15">MSRO</strain>
    </source>
</reference>
<dbReference type="GO" id="GO:0003676">
    <property type="term" value="F:nucleic acid binding"/>
    <property type="evidence" value="ECO:0007669"/>
    <property type="project" value="InterPro"/>
</dbReference>
<comment type="caution">
    <text evidence="13">Lacks conserved residue(s) required for the propagation of feature annotation.</text>
</comment>
<evidence type="ECO:0000313" key="14">
    <source>
        <dbReference type="EMBL" id="PQM31932.1"/>
    </source>
</evidence>
<keyword evidence="15" id="KW-1185">Reference proteome</keyword>
<proteinExistence type="inferred from homology"/>
<keyword evidence="3 13" id="KW-0540">Nuclease</keyword>
<evidence type="ECO:0000256" key="13">
    <source>
        <dbReference type="HAMAP-Rule" id="MF_00130"/>
    </source>
</evidence>
<evidence type="ECO:0000256" key="8">
    <source>
        <dbReference type="ARBA" id="ARBA00022842"/>
    </source>
</evidence>
<gene>
    <name evidence="13 14" type="primary">recU</name>
    <name evidence="14" type="ORF">SMSRO_SF017980</name>
</gene>
<dbReference type="HAMAP" id="MF_00130">
    <property type="entry name" value="RecU"/>
    <property type="match status" value="1"/>
</dbReference>
<evidence type="ECO:0000256" key="9">
    <source>
        <dbReference type="ARBA" id="ARBA00023172"/>
    </source>
</evidence>
<protein>
    <recommendedName>
        <fullName evidence="12 13">Holliday junction resolvase RecU</fullName>
        <ecNumber evidence="13">3.1.21.10</ecNumber>
    </recommendedName>
    <alternativeName>
        <fullName evidence="13">Recombination protein U homolog</fullName>
    </alternativeName>
</protein>
<name>A0A2P6FER3_9MOLU</name>
<evidence type="ECO:0000256" key="4">
    <source>
        <dbReference type="ARBA" id="ARBA00022723"/>
    </source>
</evidence>
<dbReference type="GO" id="GO:0008821">
    <property type="term" value="F:crossover junction DNA endonuclease activity"/>
    <property type="evidence" value="ECO:0007669"/>
    <property type="project" value="UniProtKB-EC"/>
</dbReference>
<evidence type="ECO:0000256" key="1">
    <source>
        <dbReference type="ARBA" id="ARBA00004496"/>
    </source>
</evidence>
<feature type="binding site" evidence="13">
    <location>
        <position position="90"/>
    </location>
    <ligand>
        <name>Mg(2+)</name>
        <dbReference type="ChEBI" id="CHEBI:18420"/>
    </ligand>
</feature>
<comment type="cofactor">
    <cofactor evidence="13">
        <name>Mg(2+)</name>
        <dbReference type="ChEBI" id="CHEBI:18420"/>
    </cofactor>
    <text evidence="13">Binds 1 Mg(2+) ion per subunit.</text>
</comment>
<evidence type="ECO:0000256" key="6">
    <source>
        <dbReference type="ARBA" id="ARBA00022763"/>
    </source>
</evidence>
<dbReference type="STRING" id="2138.SMSRO_v1c16310"/>
<evidence type="ECO:0000256" key="11">
    <source>
        <dbReference type="ARBA" id="ARBA00023447"/>
    </source>
</evidence>
<dbReference type="GO" id="GO:0000287">
    <property type="term" value="F:magnesium ion binding"/>
    <property type="evidence" value="ECO:0007669"/>
    <property type="project" value="UniProtKB-UniRule"/>
</dbReference>
<evidence type="ECO:0000256" key="5">
    <source>
        <dbReference type="ARBA" id="ARBA00022759"/>
    </source>
</evidence>
<dbReference type="InterPro" id="IPR011335">
    <property type="entry name" value="Restrct_endonuc-II-like"/>
</dbReference>
<keyword evidence="10 13" id="KW-0234">DNA repair</keyword>
<organism evidence="14 15">
    <name type="scientific">Spiroplasma poulsonii</name>
    <dbReference type="NCBI Taxonomy" id="2138"/>
    <lineage>
        <taxon>Bacteria</taxon>
        <taxon>Bacillati</taxon>
        <taxon>Mycoplasmatota</taxon>
        <taxon>Mollicutes</taxon>
        <taxon>Entomoplasmatales</taxon>
        <taxon>Spiroplasmataceae</taxon>
        <taxon>Spiroplasma</taxon>
    </lineage>
</organism>